<accession>A0A158QGE9</accession>
<evidence type="ECO:0000313" key="2">
    <source>
        <dbReference type="Proteomes" id="UP000274504"/>
    </source>
</evidence>
<evidence type="ECO:0000313" key="1">
    <source>
        <dbReference type="EMBL" id="VDL63629.1"/>
    </source>
</evidence>
<reference evidence="3" key="1">
    <citation type="submission" date="2016-04" db="UniProtKB">
        <authorList>
            <consortium name="WormBaseParasite"/>
        </authorList>
    </citation>
    <scope>IDENTIFICATION</scope>
</reference>
<proteinExistence type="predicted"/>
<reference evidence="1 2" key="2">
    <citation type="submission" date="2018-11" db="EMBL/GenBank/DDBJ databases">
        <authorList>
            <consortium name="Pathogen Informatics"/>
        </authorList>
    </citation>
    <scope>NUCLEOTIDE SEQUENCE [LARGE SCALE GENOMIC DNA]</scope>
</reference>
<gene>
    <name evidence="1" type="ORF">HDID_LOCUS10607</name>
</gene>
<sequence length="180" mass="20798">MERLNLWASLHIKADTITGILLNFHLPKLQKSQVSHTKAWIRRSNADVKQVLGEKESAVRMQNPDKKSIPCFIEHQPRVKDVRRRKAFNAKVQKKEDPAYVINAEMPPFRETMSRPGTQRTFYKDLQQLHKTIETSTDGQAEIIGIDEMTVRVALKPKTGYNAHAVFTMTVSSKFEFTYR</sequence>
<protein>
    <submittedName>
        <fullName evidence="3">DDE_Tnp_1_7 domain-containing protein</fullName>
    </submittedName>
</protein>
<dbReference type="Proteomes" id="UP000274504">
    <property type="component" value="Unassembled WGS sequence"/>
</dbReference>
<dbReference type="AlphaFoldDB" id="A0A158QGE9"/>
<evidence type="ECO:0000313" key="3">
    <source>
        <dbReference type="WBParaSite" id="HDID_0001060901-mRNA-1"/>
    </source>
</evidence>
<name>A0A158QGE9_HYMDI</name>
<dbReference type="EMBL" id="UYSG01011789">
    <property type="protein sequence ID" value="VDL63629.1"/>
    <property type="molecule type" value="Genomic_DNA"/>
</dbReference>
<dbReference type="WBParaSite" id="HDID_0001060901-mRNA-1">
    <property type="protein sequence ID" value="HDID_0001060901-mRNA-1"/>
    <property type="gene ID" value="HDID_0001060901"/>
</dbReference>
<organism evidence="3">
    <name type="scientific">Hymenolepis diminuta</name>
    <name type="common">Rat tapeworm</name>
    <dbReference type="NCBI Taxonomy" id="6216"/>
    <lineage>
        <taxon>Eukaryota</taxon>
        <taxon>Metazoa</taxon>
        <taxon>Spiralia</taxon>
        <taxon>Lophotrochozoa</taxon>
        <taxon>Platyhelminthes</taxon>
        <taxon>Cestoda</taxon>
        <taxon>Eucestoda</taxon>
        <taxon>Cyclophyllidea</taxon>
        <taxon>Hymenolepididae</taxon>
        <taxon>Hymenolepis</taxon>
    </lineage>
</organism>